<keyword evidence="2" id="KW-0472">Membrane</keyword>
<keyword evidence="2" id="KW-0812">Transmembrane</keyword>
<evidence type="ECO:0000313" key="3">
    <source>
        <dbReference type="EMBL" id="GLZ76827.1"/>
    </source>
</evidence>
<reference evidence="3" key="1">
    <citation type="submission" date="2023-03" db="EMBL/GenBank/DDBJ databases">
        <title>Actinorhabdospora filicis NBRC 111898.</title>
        <authorList>
            <person name="Ichikawa N."/>
            <person name="Sato H."/>
            <person name="Tonouchi N."/>
        </authorList>
    </citation>
    <scope>NUCLEOTIDE SEQUENCE</scope>
    <source>
        <strain evidence="3">NBRC 111898</strain>
    </source>
</reference>
<dbReference type="EMBL" id="BSTX01000001">
    <property type="protein sequence ID" value="GLZ76827.1"/>
    <property type="molecule type" value="Genomic_DNA"/>
</dbReference>
<evidence type="ECO:0000313" key="4">
    <source>
        <dbReference type="Proteomes" id="UP001165079"/>
    </source>
</evidence>
<accession>A0A9W6SIZ4</accession>
<evidence type="ECO:0008006" key="5">
    <source>
        <dbReference type="Google" id="ProtNLM"/>
    </source>
</evidence>
<sequence>MSEQERREETGGWAAPGGNGEPVWPGGEPGATRPPVHEPAQPSWDNGEPGATRPPADRGARPFFDDGPVEDAPVTAIPGPDFRGAPIVPPAYRPEPLLPPVQPPQPAPQPVVRQPMGAPTPVPPRIGRPQMPYGYTGQLQPGPAGYQLMLPQIKPIHSGPAIGGVLAGSAAILTAVAVLCAGVAFRDAVFGIAFTVLAVFLGGMGLVLSFIGLRQVRLSNGEYTGRGTAITGMVISGAGLFLTILMFLVVAALSTGNGGDNGPMDPTVIPTHGVSKSPAPR</sequence>
<protein>
    <recommendedName>
        <fullName evidence="5">DUF4190 domain-containing protein</fullName>
    </recommendedName>
</protein>
<feature type="compositionally biased region" description="Pro residues" evidence="1">
    <location>
        <begin position="87"/>
        <end position="97"/>
    </location>
</feature>
<evidence type="ECO:0000256" key="2">
    <source>
        <dbReference type="SAM" id="Phobius"/>
    </source>
</evidence>
<feature type="region of interest" description="Disordered" evidence="1">
    <location>
        <begin position="1"/>
        <end position="97"/>
    </location>
</feature>
<dbReference type="RefSeq" id="WP_285661980.1">
    <property type="nucleotide sequence ID" value="NZ_BSTX01000001.1"/>
</dbReference>
<proteinExistence type="predicted"/>
<feature type="transmembrane region" description="Helical" evidence="2">
    <location>
        <begin position="234"/>
        <end position="254"/>
    </location>
</feature>
<dbReference type="AlphaFoldDB" id="A0A9W6SIZ4"/>
<organism evidence="3 4">
    <name type="scientific">Actinorhabdospora filicis</name>
    <dbReference type="NCBI Taxonomy" id="1785913"/>
    <lineage>
        <taxon>Bacteria</taxon>
        <taxon>Bacillati</taxon>
        <taxon>Actinomycetota</taxon>
        <taxon>Actinomycetes</taxon>
        <taxon>Micromonosporales</taxon>
        <taxon>Micromonosporaceae</taxon>
        <taxon>Actinorhabdospora</taxon>
    </lineage>
</organism>
<feature type="region of interest" description="Disordered" evidence="1">
    <location>
        <begin position="262"/>
        <end position="281"/>
    </location>
</feature>
<comment type="caution">
    <text evidence="3">The sequence shown here is derived from an EMBL/GenBank/DDBJ whole genome shotgun (WGS) entry which is preliminary data.</text>
</comment>
<feature type="compositionally biased region" description="Basic and acidic residues" evidence="1">
    <location>
        <begin position="1"/>
        <end position="10"/>
    </location>
</feature>
<dbReference type="Proteomes" id="UP001165079">
    <property type="component" value="Unassembled WGS sequence"/>
</dbReference>
<evidence type="ECO:0000256" key="1">
    <source>
        <dbReference type="SAM" id="MobiDB-lite"/>
    </source>
</evidence>
<feature type="transmembrane region" description="Helical" evidence="2">
    <location>
        <begin position="161"/>
        <end position="185"/>
    </location>
</feature>
<keyword evidence="2" id="KW-1133">Transmembrane helix</keyword>
<gene>
    <name evidence="3" type="ORF">Afil01_16340</name>
</gene>
<feature type="compositionally biased region" description="Basic and acidic residues" evidence="1">
    <location>
        <begin position="55"/>
        <end position="64"/>
    </location>
</feature>
<name>A0A9W6SIZ4_9ACTN</name>
<feature type="transmembrane region" description="Helical" evidence="2">
    <location>
        <begin position="191"/>
        <end position="213"/>
    </location>
</feature>
<keyword evidence="4" id="KW-1185">Reference proteome</keyword>